<sequence>MPDETDNFDEMGNQNEPNRKNNLSIIVLIAAGVFIPTLIFIYMLKVKQKKATQKNHETSSWEDELDAEEEKIKKELKSDEDA</sequence>
<evidence type="ECO:0000313" key="2">
    <source>
        <dbReference type="EMBL" id="MPM65766.1"/>
    </source>
</evidence>
<name>A0A645BKI7_9ZZZZ</name>
<protein>
    <submittedName>
        <fullName evidence="2">Uncharacterized protein</fullName>
    </submittedName>
</protein>
<evidence type="ECO:0000256" key="1">
    <source>
        <dbReference type="SAM" id="Phobius"/>
    </source>
</evidence>
<proteinExistence type="predicted"/>
<dbReference type="AlphaFoldDB" id="A0A645BKI7"/>
<dbReference type="EMBL" id="VSSQ01020703">
    <property type="protein sequence ID" value="MPM65766.1"/>
    <property type="molecule type" value="Genomic_DNA"/>
</dbReference>
<feature type="transmembrane region" description="Helical" evidence="1">
    <location>
        <begin position="23"/>
        <end position="44"/>
    </location>
</feature>
<comment type="caution">
    <text evidence="2">The sequence shown here is derived from an EMBL/GenBank/DDBJ whole genome shotgun (WGS) entry which is preliminary data.</text>
</comment>
<keyword evidence="1" id="KW-0472">Membrane</keyword>
<organism evidence="2">
    <name type="scientific">bioreactor metagenome</name>
    <dbReference type="NCBI Taxonomy" id="1076179"/>
    <lineage>
        <taxon>unclassified sequences</taxon>
        <taxon>metagenomes</taxon>
        <taxon>ecological metagenomes</taxon>
    </lineage>
</organism>
<keyword evidence="1" id="KW-1133">Transmembrane helix</keyword>
<accession>A0A645BKI7</accession>
<reference evidence="2" key="1">
    <citation type="submission" date="2019-08" db="EMBL/GenBank/DDBJ databases">
        <authorList>
            <person name="Kucharzyk K."/>
            <person name="Murdoch R.W."/>
            <person name="Higgins S."/>
            <person name="Loffler F."/>
        </authorList>
    </citation>
    <scope>NUCLEOTIDE SEQUENCE</scope>
</reference>
<gene>
    <name evidence="2" type="ORF">SDC9_112667</name>
</gene>
<keyword evidence="1" id="KW-0812">Transmembrane</keyword>